<evidence type="ECO:0000256" key="1">
    <source>
        <dbReference type="ARBA" id="ARBA00013081"/>
    </source>
</evidence>
<gene>
    <name evidence="7" type="ORF">CTI12_AA128780</name>
</gene>
<dbReference type="InterPro" id="IPR050341">
    <property type="entry name" value="PP1_catalytic_subunit"/>
</dbReference>
<dbReference type="STRING" id="35608.A0A2U1NLP8"/>
<keyword evidence="4" id="KW-0904">Protein phosphatase</keyword>
<dbReference type="GO" id="GO:0004722">
    <property type="term" value="F:protein serine/threonine phosphatase activity"/>
    <property type="evidence" value="ECO:0007669"/>
    <property type="project" value="UniProtKB-EC"/>
</dbReference>
<protein>
    <recommendedName>
        <fullName evidence="1">protein-serine/threonine phosphatase</fullName>
        <ecNumber evidence="1">3.1.3.16</ecNumber>
    </recommendedName>
</protein>
<evidence type="ECO:0000313" key="7">
    <source>
        <dbReference type="EMBL" id="PWA74429.1"/>
    </source>
</evidence>
<dbReference type="PANTHER" id="PTHR11668">
    <property type="entry name" value="SERINE/THREONINE PROTEIN PHOSPHATASE"/>
    <property type="match status" value="1"/>
</dbReference>
<keyword evidence="2" id="KW-0479">Metal-binding</keyword>
<evidence type="ECO:0000256" key="4">
    <source>
        <dbReference type="ARBA" id="ARBA00022912"/>
    </source>
</evidence>
<name>A0A2U1NLP8_ARTAN</name>
<dbReference type="InterPro" id="IPR029052">
    <property type="entry name" value="Metallo-depent_PP-like"/>
</dbReference>
<dbReference type="GO" id="GO:0005634">
    <property type="term" value="C:nucleus"/>
    <property type="evidence" value="ECO:0007669"/>
    <property type="project" value="TreeGrafter"/>
</dbReference>
<dbReference type="OrthoDB" id="309851at2759"/>
<dbReference type="PANTHER" id="PTHR11668:SF300">
    <property type="entry name" value="SERINE_THREONINE-PROTEIN PHOSPHATASE"/>
    <property type="match status" value="1"/>
</dbReference>
<dbReference type="SUPFAM" id="SSF56300">
    <property type="entry name" value="Metallo-dependent phosphatases"/>
    <property type="match status" value="1"/>
</dbReference>
<evidence type="ECO:0000313" key="8">
    <source>
        <dbReference type="Proteomes" id="UP000245207"/>
    </source>
</evidence>
<dbReference type="AlphaFoldDB" id="A0A2U1NLP8"/>
<evidence type="ECO:0000256" key="2">
    <source>
        <dbReference type="ARBA" id="ARBA00022723"/>
    </source>
</evidence>
<dbReference type="Pfam" id="PF00149">
    <property type="entry name" value="Metallophos"/>
    <property type="match status" value="1"/>
</dbReference>
<reference evidence="7 8" key="1">
    <citation type="journal article" date="2018" name="Mol. Plant">
        <title>The genome of Artemisia annua provides insight into the evolution of Asteraceae family and artemisinin biosynthesis.</title>
        <authorList>
            <person name="Shen Q."/>
            <person name="Zhang L."/>
            <person name="Liao Z."/>
            <person name="Wang S."/>
            <person name="Yan T."/>
            <person name="Shi P."/>
            <person name="Liu M."/>
            <person name="Fu X."/>
            <person name="Pan Q."/>
            <person name="Wang Y."/>
            <person name="Lv Z."/>
            <person name="Lu X."/>
            <person name="Zhang F."/>
            <person name="Jiang W."/>
            <person name="Ma Y."/>
            <person name="Chen M."/>
            <person name="Hao X."/>
            <person name="Li L."/>
            <person name="Tang Y."/>
            <person name="Lv G."/>
            <person name="Zhou Y."/>
            <person name="Sun X."/>
            <person name="Brodelius P.E."/>
            <person name="Rose J.K.C."/>
            <person name="Tang K."/>
        </authorList>
    </citation>
    <scope>NUCLEOTIDE SEQUENCE [LARGE SCALE GENOMIC DNA]</scope>
    <source>
        <strain evidence="8">cv. Huhao1</strain>
        <tissue evidence="7">Leaf</tissue>
    </source>
</reference>
<dbReference type="GO" id="GO:0046872">
    <property type="term" value="F:metal ion binding"/>
    <property type="evidence" value="ECO:0007669"/>
    <property type="project" value="UniProtKB-KW"/>
</dbReference>
<organism evidence="7 8">
    <name type="scientific">Artemisia annua</name>
    <name type="common">Sweet wormwood</name>
    <dbReference type="NCBI Taxonomy" id="35608"/>
    <lineage>
        <taxon>Eukaryota</taxon>
        <taxon>Viridiplantae</taxon>
        <taxon>Streptophyta</taxon>
        <taxon>Embryophyta</taxon>
        <taxon>Tracheophyta</taxon>
        <taxon>Spermatophyta</taxon>
        <taxon>Magnoliopsida</taxon>
        <taxon>eudicotyledons</taxon>
        <taxon>Gunneridae</taxon>
        <taxon>Pentapetalae</taxon>
        <taxon>asterids</taxon>
        <taxon>campanulids</taxon>
        <taxon>Asterales</taxon>
        <taxon>Asteraceae</taxon>
        <taxon>Asteroideae</taxon>
        <taxon>Anthemideae</taxon>
        <taxon>Artemisiinae</taxon>
        <taxon>Artemisia</taxon>
    </lineage>
</organism>
<dbReference type="GO" id="GO:0005737">
    <property type="term" value="C:cytoplasm"/>
    <property type="evidence" value="ECO:0007669"/>
    <property type="project" value="TreeGrafter"/>
</dbReference>
<keyword evidence="8" id="KW-1185">Reference proteome</keyword>
<evidence type="ECO:0000256" key="3">
    <source>
        <dbReference type="ARBA" id="ARBA00022801"/>
    </source>
</evidence>
<dbReference type="Proteomes" id="UP000245207">
    <property type="component" value="Unassembled WGS sequence"/>
</dbReference>
<evidence type="ECO:0000259" key="6">
    <source>
        <dbReference type="Pfam" id="PF00149"/>
    </source>
</evidence>
<dbReference type="InterPro" id="IPR004843">
    <property type="entry name" value="Calcineurin-like_PHP"/>
</dbReference>
<dbReference type="EMBL" id="PKPP01002569">
    <property type="protein sequence ID" value="PWA74429.1"/>
    <property type="molecule type" value="Genomic_DNA"/>
</dbReference>
<sequence length="113" mass="12981">MGSTLIFYAFLNTVDYPPRSNYLFLGDYVDRGKQGLETICLLLAYKIKYPNNFFLLGHLFITVAVKLDGWKWKVSVYSIPYGSTNCRVYYYPSDIQSLVGERDESLVSDLLVV</sequence>
<keyword evidence="3" id="KW-0378">Hydrolase</keyword>
<keyword evidence="5" id="KW-0464">Manganese</keyword>
<accession>A0A2U1NLP8</accession>
<dbReference type="EC" id="3.1.3.16" evidence="1"/>
<proteinExistence type="predicted"/>
<comment type="caution">
    <text evidence="7">The sequence shown here is derived from an EMBL/GenBank/DDBJ whole genome shotgun (WGS) entry which is preliminary data.</text>
</comment>
<evidence type="ECO:0000256" key="5">
    <source>
        <dbReference type="ARBA" id="ARBA00023211"/>
    </source>
</evidence>
<dbReference type="Gene3D" id="3.60.21.10">
    <property type="match status" value="1"/>
</dbReference>
<feature type="domain" description="Calcineurin-like phosphoesterase" evidence="6">
    <location>
        <begin position="9"/>
        <end position="56"/>
    </location>
</feature>